<evidence type="ECO:0000256" key="6">
    <source>
        <dbReference type="ARBA" id="ARBA00022840"/>
    </source>
</evidence>
<dbReference type="PANTHER" id="PTHR24106">
    <property type="entry name" value="NACHT, LRR AND CARD DOMAINS-CONTAINING"/>
    <property type="match status" value="1"/>
</dbReference>
<dbReference type="Pfam" id="PF13516">
    <property type="entry name" value="LRR_6"/>
    <property type="match status" value="3"/>
</dbReference>
<dbReference type="SUPFAM" id="SSF52540">
    <property type="entry name" value="P-loop containing nucleoside triphosphate hydrolases"/>
    <property type="match status" value="1"/>
</dbReference>
<dbReference type="InterPro" id="IPR003877">
    <property type="entry name" value="SPRY_dom"/>
</dbReference>
<evidence type="ECO:0000256" key="1">
    <source>
        <dbReference type="ARBA" id="ARBA00004496"/>
    </source>
</evidence>
<feature type="compositionally biased region" description="Basic and acidic residues" evidence="7">
    <location>
        <begin position="11"/>
        <end position="24"/>
    </location>
</feature>
<evidence type="ECO:0000256" key="4">
    <source>
        <dbReference type="ARBA" id="ARBA00022737"/>
    </source>
</evidence>
<gene>
    <name evidence="10" type="ORF">ACEWY4_017441</name>
</gene>
<dbReference type="InterPro" id="IPR027417">
    <property type="entry name" value="P-loop_NTPase"/>
</dbReference>
<evidence type="ECO:0000259" key="9">
    <source>
        <dbReference type="PROSITE" id="PS50837"/>
    </source>
</evidence>
<dbReference type="InterPro" id="IPR051261">
    <property type="entry name" value="NLR"/>
</dbReference>
<dbReference type="Gene3D" id="2.60.120.920">
    <property type="match status" value="1"/>
</dbReference>
<dbReference type="InterPro" id="IPR041267">
    <property type="entry name" value="NLRP_HD2"/>
</dbReference>
<evidence type="ECO:0008006" key="12">
    <source>
        <dbReference type="Google" id="ProtNLM"/>
    </source>
</evidence>
<dbReference type="InterPro" id="IPR001611">
    <property type="entry name" value="Leu-rich_rpt"/>
</dbReference>
<dbReference type="SUPFAM" id="SSF49899">
    <property type="entry name" value="Concanavalin A-like lectins/glucanases"/>
    <property type="match status" value="1"/>
</dbReference>
<evidence type="ECO:0000313" key="10">
    <source>
        <dbReference type="EMBL" id="KAL2086382.1"/>
    </source>
</evidence>
<dbReference type="Pfam" id="PF00622">
    <property type="entry name" value="SPRY"/>
    <property type="match status" value="1"/>
</dbReference>
<evidence type="ECO:0000313" key="11">
    <source>
        <dbReference type="Proteomes" id="UP001591681"/>
    </source>
</evidence>
<dbReference type="EMBL" id="JBHFQA010000015">
    <property type="protein sequence ID" value="KAL2086382.1"/>
    <property type="molecule type" value="Genomic_DNA"/>
</dbReference>
<evidence type="ECO:0000256" key="2">
    <source>
        <dbReference type="ARBA" id="ARBA00022490"/>
    </source>
</evidence>
<dbReference type="Gene3D" id="3.80.10.10">
    <property type="entry name" value="Ribonuclease Inhibitor"/>
    <property type="match status" value="3"/>
</dbReference>
<dbReference type="GO" id="GO:0005737">
    <property type="term" value="C:cytoplasm"/>
    <property type="evidence" value="ECO:0007669"/>
    <property type="project" value="UniProtKB-SubCell"/>
</dbReference>
<dbReference type="Proteomes" id="UP001591681">
    <property type="component" value="Unassembled WGS sequence"/>
</dbReference>
<comment type="caution">
    <text evidence="10">The sequence shown here is derived from an EMBL/GenBank/DDBJ whole genome shotgun (WGS) entry which is preliminary data.</text>
</comment>
<dbReference type="Gene3D" id="3.40.50.300">
    <property type="entry name" value="P-loop containing nucleotide triphosphate hydrolases"/>
    <property type="match status" value="1"/>
</dbReference>
<proteinExistence type="predicted"/>
<feature type="domain" description="NACHT" evidence="9">
    <location>
        <begin position="214"/>
        <end position="347"/>
    </location>
</feature>
<dbReference type="SMART" id="SM00368">
    <property type="entry name" value="LRR_RI"/>
    <property type="match status" value="9"/>
</dbReference>
<dbReference type="Pfam" id="PF14484">
    <property type="entry name" value="FISNA"/>
    <property type="match status" value="1"/>
</dbReference>
<keyword evidence="5" id="KW-0547">Nucleotide-binding</keyword>
<keyword evidence="4" id="KW-0677">Repeat</keyword>
<dbReference type="PROSITE" id="PS50188">
    <property type="entry name" value="B302_SPRY"/>
    <property type="match status" value="1"/>
</dbReference>
<reference evidence="10 11" key="1">
    <citation type="submission" date="2024-09" db="EMBL/GenBank/DDBJ databases">
        <title>A chromosome-level genome assembly of Gray's grenadier anchovy, Coilia grayii.</title>
        <authorList>
            <person name="Fu Z."/>
        </authorList>
    </citation>
    <scope>NUCLEOTIDE SEQUENCE [LARGE SCALE GENOMIC DNA]</scope>
    <source>
        <strain evidence="10">G4</strain>
        <tissue evidence="10">Muscle</tissue>
    </source>
</reference>
<dbReference type="Pfam" id="PF17776">
    <property type="entry name" value="NLRC4_HD2"/>
    <property type="match status" value="1"/>
</dbReference>
<dbReference type="InterPro" id="IPR043136">
    <property type="entry name" value="B30.2/SPRY_sf"/>
</dbReference>
<dbReference type="PRINTS" id="PR01407">
    <property type="entry name" value="BUTYPHLNCDUF"/>
</dbReference>
<dbReference type="GO" id="GO:0005524">
    <property type="term" value="F:ATP binding"/>
    <property type="evidence" value="ECO:0007669"/>
    <property type="project" value="UniProtKB-KW"/>
</dbReference>
<dbReference type="InterPro" id="IPR032675">
    <property type="entry name" value="LRR_dom_sf"/>
</dbReference>
<dbReference type="Pfam" id="PF17779">
    <property type="entry name" value="WHD_NOD2"/>
    <property type="match status" value="1"/>
</dbReference>
<sequence length="1295" mass="144761">MGSAQSTPKPSSREHQGTGLDHRGSTKTSCAQGSAICAPQSTIAAQGYGVDNTSSPTILAQTHGVVNAPQISHSQFLGAVTFNMVTHMHNTAGDAGVQKVSTKLKSTLKKRFESIFEGIAKRGNPTLLNRIFTELYITEGEREVDSDELQIGQTMPMAVQEADISARGGYLMHENEHEMWQLDTASRCQPLQQDAVINCNDIFKRLPGLRVHIRTVMTKGVAGIGKTVSVQKFILDWAEEKANQDLDLVFVLPFRELNHYQGDQFSLHGLLKIFHPEVKLMKNLQKYDEAKIVFIFDGLDESQLPLSFQGNKFLADVTQRSSLDELLTNLFKGNLLPSAHIWITSRPASVHRISSDCVHRVTEIRGFSDSQKEEYFRKRIPDERQANAMISHIRALRSLHTMCHIPIFCWIISTVMERTLSGAIRGDIPYTLTGMYIRFLLIQTNIKNQKFYGEDKSSLRGLCSSDVQVLLQMGKLAFENLERSKLIFSDRDLKAYGLKNEEMSVHSGLFTSIIRREDPMCKGQWYSFIHLSIQEFLAALYVFLSFVCERTNPFQRTSQRTITDEEFWGVLAHTTAGHHRNYPQSATKPGQKTENQPLTHEEYLSYVLDDSDCDSEDEALTKAQMLLGQQPCQNTPQNVSTLHDLHRVAVERSLESSNGHLDLFVRFLLGLSLEANYSLLRCLHLPPGASQENVWKTTEYIKHKLRVEDQRKCPSPERCINLLHCLAELGDTTVVQEIQSYLTCKNAPEKKLTAAQCSALAYMMLTSDSVLDEFDLSSYRTSAGGRRRLVPLVRCSRKARLANCQLTRKCFETVSLVLQSAGSPLRELDLSHNFLVPQTLDTLCVGLASPHCSLDSLNLSYINLEQTGMVLLRAVLLGPHQQPTCLRLSGCYLRDDCSDILLAAFQSDKSRLSLLDLSFNRMTDAGVACMLTGLKGPHCKLHTLRLGGCEITEASCKMLGSVLQTSCLRELDLSGSGVGDEGVRYIFTRTATHLEKLRLRACDISDGACDILGEVVSSSALKELDLQDNDLGDTAVKLLCTALIKPTCILQSLRLSGCLITEEGCSFLASALKTNPSHLQVLDLSYNYPGERGIAMLSKALGDPNYKLETLNMKDGGAHRIKPLMRKYTCEVTLDPDSKHKELHVSPDNKMAAVAKYLFALGEKASWFGVGCAGGLAGGRFYWEVEWRGLVVIGARHKGRDSGYHRESWSLYCNSREARYEASHNNSFFRMHMADRECRRVGVYLDWPAGTLSFYAAASDKLTHLHTFHSAFTKPLYPEFYLYDMPDVSVAIVSV</sequence>
<dbReference type="InterPro" id="IPR029495">
    <property type="entry name" value="NACHT-assoc"/>
</dbReference>
<feature type="compositionally biased region" description="Polar residues" evidence="7">
    <location>
        <begin position="1"/>
        <end position="10"/>
    </location>
</feature>
<keyword evidence="6" id="KW-0067">ATP-binding</keyword>
<comment type="subcellular location">
    <subcellularLocation>
        <location evidence="1">Cytoplasm</location>
    </subcellularLocation>
</comment>
<keyword evidence="3" id="KW-0433">Leucine-rich repeat</keyword>
<dbReference type="SMART" id="SM00449">
    <property type="entry name" value="SPRY"/>
    <property type="match status" value="1"/>
</dbReference>
<dbReference type="InterPro" id="IPR007111">
    <property type="entry name" value="NACHT_NTPase"/>
</dbReference>
<organism evidence="10 11">
    <name type="scientific">Coilia grayii</name>
    <name type="common">Gray's grenadier anchovy</name>
    <dbReference type="NCBI Taxonomy" id="363190"/>
    <lineage>
        <taxon>Eukaryota</taxon>
        <taxon>Metazoa</taxon>
        <taxon>Chordata</taxon>
        <taxon>Craniata</taxon>
        <taxon>Vertebrata</taxon>
        <taxon>Euteleostomi</taxon>
        <taxon>Actinopterygii</taxon>
        <taxon>Neopterygii</taxon>
        <taxon>Teleostei</taxon>
        <taxon>Clupei</taxon>
        <taxon>Clupeiformes</taxon>
        <taxon>Clupeoidei</taxon>
        <taxon>Engraulidae</taxon>
        <taxon>Coilinae</taxon>
        <taxon>Coilia</taxon>
    </lineage>
</organism>
<dbReference type="InterPro" id="IPR041075">
    <property type="entry name" value="NOD1/2_WH"/>
</dbReference>
<dbReference type="SMART" id="SM01288">
    <property type="entry name" value="FISNA"/>
    <property type="match status" value="1"/>
</dbReference>
<keyword evidence="2" id="KW-0963">Cytoplasm</keyword>
<protein>
    <recommendedName>
        <fullName evidence="12">NACHT, LRR and PYD domains-containing protein 12-like</fullName>
    </recommendedName>
</protein>
<dbReference type="InterPro" id="IPR013320">
    <property type="entry name" value="ConA-like_dom_sf"/>
</dbReference>
<evidence type="ECO:0000256" key="5">
    <source>
        <dbReference type="ARBA" id="ARBA00022741"/>
    </source>
</evidence>
<accession>A0ABD1JH47</accession>
<feature type="region of interest" description="Disordered" evidence="7">
    <location>
        <begin position="1"/>
        <end position="29"/>
    </location>
</feature>
<dbReference type="InterPro" id="IPR003879">
    <property type="entry name" value="Butyrophylin_SPRY"/>
</dbReference>
<feature type="domain" description="B30.2/SPRY" evidence="8">
    <location>
        <begin position="1112"/>
        <end position="1295"/>
    </location>
</feature>
<name>A0ABD1JH47_9TELE</name>
<dbReference type="Pfam" id="PF05729">
    <property type="entry name" value="NACHT"/>
    <property type="match status" value="1"/>
</dbReference>
<evidence type="ECO:0000259" key="8">
    <source>
        <dbReference type="PROSITE" id="PS50188"/>
    </source>
</evidence>
<keyword evidence="11" id="KW-1185">Reference proteome</keyword>
<evidence type="ECO:0000256" key="3">
    <source>
        <dbReference type="ARBA" id="ARBA00022614"/>
    </source>
</evidence>
<evidence type="ECO:0000256" key="7">
    <source>
        <dbReference type="SAM" id="MobiDB-lite"/>
    </source>
</evidence>
<dbReference type="InterPro" id="IPR001870">
    <property type="entry name" value="B30.2/SPRY"/>
</dbReference>
<dbReference type="FunFam" id="3.40.50.300:FF:001524">
    <property type="entry name" value="Si:dkey-126g1.7"/>
    <property type="match status" value="1"/>
</dbReference>
<dbReference type="SUPFAM" id="SSF52047">
    <property type="entry name" value="RNI-like"/>
    <property type="match status" value="1"/>
</dbReference>
<dbReference type="PROSITE" id="PS50837">
    <property type="entry name" value="NACHT"/>
    <property type="match status" value="1"/>
</dbReference>